<keyword evidence="5 7" id="KW-0808">Transferase</keyword>
<dbReference type="GO" id="GO:0006520">
    <property type="term" value="P:amino acid metabolic process"/>
    <property type="evidence" value="ECO:0007669"/>
    <property type="project" value="InterPro"/>
</dbReference>
<dbReference type="PANTHER" id="PTHR46383:SF1">
    <property type="entry name" value="ASPARTATE AMINOTRANSFERASE"/>
    <property type="match status" value="1"/>
</dbReference>
<evidence type="ECO:0000259" key="8">
    <source>
        <dbReference type="Pfam" id="PF00155"/>
    </source>
</evidence>
<evidence type="ECO:0000256" key="3">
    <source>
        <dbReference type="ARBA" id="ARBA00011738"/>
    </source>
</evidence>
<dbReference type="InterPro" id="IPR050596">
    <property type="entry name" value="AspAT/PAT-like"/>
</dbReference>
<dbReference type="InterPro" id="IPR004839">
    <property type="entry name" value="Aminotransferase_I/II_large"/>
</dbReference>
<evidence type="ECO:0000256" key="1">
    <source>
        <dbReference type="ARBA" id="ARBA00001933"/>
    </source>
</evidence>
<protein>
    <recommendedName>
        <fullName evidence="7">Aminotransferase</fullName>
        <ecNumber evidence="7">2.6.1.-</ecNumber>
    </recommendedName>
</protein>
<dbReference type="Gene3D" id="3.90.1150.10">
    <property type="entry name" value="Aspartate Aminotransferase, domain 1"/>
    <property type="match status" value="1"/>
</dbReference>
<keyword evidence="6" id="KW-0663">Pyridoxal phosphate</keyword>
<comment type="similarity">
    <text evidence="2 7">Belongs to the class-I pyridoxal-phosphate-dependent aminotransferase family.</text>
</comment>
<dbReference type="Proteomes" id="UP000886217">
    <property type="component" value="Unassembled WGS sequence"/>
</dbReference>
<feature type="domain" description="Aminotransferase class I/classII large" evidence="8">
    <location>
        <begin position="31"/>
        <end position="387"/>
    </location>
</feature>
<dbReference type="EC" id="2.6.1.-" evidence="7"/>
<dbReference type="CDD" id="cd00609">
    <property type="entry name" value="AAT_like"/>
    <property type="match status" value="1"/>
</dbReference>
<accession>A0A7C5P136</accession>
<evidence type="ECO:0000256" key="5">
    <source>
        <dbReference type="ARBA" id="ARBA00022679"/>
    </source>
</evidence>
<organism evidence="9">
    <name type="scientific">Thermococcus litoralis</name>
    <dbReference type="NCBI Taxonomy" id="2265"/>
    <lineage>
        <taxon>Archaea</taxon>
        <taxon>Methanobacteriati</taxon>
        <taxon>Methanobacteriota</taxon>
        <taxon>Thermococci</taxon>
        <taxon>Thermococcales</taxon>
        <taxon>Thermococcaceae</taxon>
        <taxon>Thermococcus</taxon>
    </lineage>
</organism>
<sequence>MKLSQRALKMEPSATLAVVGKAKKLKAEGKPVISFGAGEPDFDSPPSALAYAKEAMDKGETHYTIATGIPKLKELVVNYYSNRFNVTAKPEQVIVGAGAKPLIYEALACLVDPQDEVLVFSPAWVSYVEQIKLCGGKEIIVDTSDTNFIPSIEKVTNSITDKTVGMILNTPNNPTGAVYDEKTIKELAKLAKEKDIWIIYDEIYERLVYEDAKHHCILSLVPEIEDRTILINGVSKAFAMTGWRIGYAIAPTWLAPKMGAFQGHLTSNPCSIAQWAAVGALEKAEKDVEKMHKAFSERRKLIVNLLRDMPHISFDAPTGAFYVFADIKKTLGKKHEGDLIDSDITFCTQLLEKKYVAAVPGTAFLAPGYVRLGYANSVEEITEGMNRLKSFLEEIN</sequence>
<dbReference type="InterPro" id="IPR015421">
    <property type="entry name" value="PyrdxlP-dep_Trfase_major"/>
</dbReference>
<dbReference type="Gene3D" id="3.40.640.10">
    <property type="entry name" value="Type I PLP-dependent aspartate aminotransferase-like (Major domain)"/>
    <property type="match status" value="1"/>
</dbReference>
<dbReference type="AlphaFoldDB" id="A0A7C5P136"/>
<evidence type="ECO:0000256" key="6">
    <source>
        <dbReference type="ARBA" id="ARBA00022898"/>
    </source>
</evidence>
<evidence type="ECO:0000256" key="4">
    <source>
        <dbReference type="ARBA" id="ARBA00022576"/>
    </source>
</evidence>
<keyword evidence="4 7" id="KW-0032">Aminotransferase</keyword>
<comment type="subunit">
    <text evidence="3">Homodimer.</text>
</comment>
<evidence type="ECO:0000313" key="9">
    <source>
        <dbReference type="EMBL" id="HHI00045.1"/>
    </source>
</evidence>
<dbReference type="PROSITE" id="PS00105">
    <property type="entry name" value="AA_TRANSFER_CLASS_1"/>
    <property type="match status" value="1"/>
</dbReference>
<comment type="caution">
    <text evidence="9">The sequence shown here is derived from an EMBL/GenBank/DDBJ whole genome shotgun (WGS) entry which is preliminary data.</text>
</comment>
<evidence type="ECO:0000256" key="2">
    <source>
        <dbReference type="ARBA" id="ARBA00007441"/>
    </source>
</evidence>
<dbReference type="SUPFAM" id="SSF53383">
    <property type="entry name" value="PLP-dependent transferases"/>
    <property type="match status" value="1"/>
</dbReference>
<evidence type="ECO:0000256" key="7">
    <source>
        <dbReference type="RuleBase" id="RU000481"/>
    </source>
</evidence>
<dbReference type="FunFam" id="3.40.640.10:FF:000033">
    <property type="entry name" value="Aspartate aminotransferase"/>
    <property type="match status" value="1"/>
</dbReference>
<dbReference type="InterPro" id="IPR015424">
    <property type="entry name" value="PyrdxlP-dep_Trfase"/>
</dbReference>
<dbReference type="EMBL" id="DRTU01000045">
    <property type="protein sequence ID" value="HHI00045.1"/>
    <property type="molecule type" value="Genomic_DNA"/>
</dbReference>
<dbReference type="InterPro" id="IPR015422">
    <property type="entry name" value="PyrdxlP-dep_Trfase_small"/>
</dbReference>
<name>A0A7C5P136_THELI</name>
<dbReference type="GO" id="GO:0008483">
    <property type="term" value="F:transaminase activity"/>
    <property type="evidence" value="ECO:0007669"/>
    <property type="project" value="UniProtKB-KW"/>
</dbReference>
<dbReference type="GO" id="GO:0030170">
    <property type="term" value="F:pyridoxal phosphate binding"/>
    <property type="evidence" value="ECO:0007669"/>
    <property type="project" value="InterPro"/>
</dbReference>
<reference evidence="9" key="1">
    <citation type="journal article" date="2020" name="mSystems">
        <title>Genome- and Community-Level Interaction Insights into Carbon Utilization and Element Cycling Functions of Hydrothermarchaeota in Hydrothermal Sediment.</title>
        <authorList>
            <person name="Zhou Z."/>
            <person name="Liu Y."/>
            <person name="Xu W."/>
            <person name="Pan J."/>
            <person name="Luo Z.H."/>
            <person name="Li M."/>
        </authorList>
    </citation>
    <scope>NUCLEOTIDE SEQUENCE [LARGE SCALE GENOMIC DNA]</scope>
    <source>
        <strain evidence="9">HyVt-93</strain>
    </source>
</reference>
<dbReference type="InterPro" id="IPR004838">
    <property type="entry name" value="NHTrfase_class1_PyrdxlP-BS"/>
</dbReference>
<comment type="cofactor">
    <cofactor evidence="1 7">
        <name>pyridoxal 5'-phosphate</name>
        <dbReference type="ChEBI" id="CHEBI:597326"/>
    </cofactor>
</comment>
<dbReference type="Pfam" id="PF00155">
    <property type="entry name" value="Aminotran_1_2"/>
    <property type="match status" value="1"/>
</dbReference>
<dbReference type="PANTHER" id="PTHR46383">
    <property type="entry name" value="ASPARTATE AMINOTRANSFERASE"/>
    <property type="match status" value="1"/>
</dbReference>
<proteinExistence type="inferred from homology"/>
<gene>
    <name evidence="9" type="ORF">ENL40_00980</name>
</gene>